<protein>
    <submittedName>
        <fullName evidence="2">Phosphohistidine phosphatase SixA</fullName>
    </submittedName>
</protein>
<keyword evidence="1" id="KW-0378">Hydrolase</keyword>
<dbReference type="GO" id="GO:0101006">
    <property type="term" value="F:protein histidine phosphatase activity"/>
    <property type="evidence" value="ECO:0007669"/>
    <property type="project" value="InterPro"/>
</dbReference>
<organism evidence="2 3">
    <name type="scientific">Tautonia sociabilis</name>
    <dbReference type="NCBI Taxonomy" id="2080755"/>
    <lineage>
        <taxon>Bacteria</taxon>
        <taxon>Pseudomonadati</taxon>
        <taxon>Planctomycetota</taxon>
        <taxon>Planctomycetia</taxon>
        <taxon>Isosphaerales</taxon>
        <taxon>Isosphaeraceae</taxon>
        <taxon>Tautonia</taxon>
    </lineage>
</organism>
<evidence type="ECO:0000313" key="2">
    <source>
        <dbReference type="EMBL" id="RUL87353.1"/>
    </source>
</evidence>
<comment type="caution">
    <text evidence="2">The sequence shown here is derived from an EMBL/GenBank/DDBJ whole genome shotgun (WGS) entry which is preliminary data.</text>
</comment>
<dbReference type="CDD" id="cd07067">
    <property type="entry name" value="HP_PGM_like"/>
    <property type="match status" value="1"/>
</dbReference>
<dbReference type="SUPFAM" id="SSF53254">
    <property type="entry name" value="Phosphoglycerate mutase-like"/>
    <property type="match status" value="1"/>
</dbReference>
<dbReference type="OrthoDB" id="280692at2"/>
<dbReference type="InterPro" id="IPR029033">
    <property type="entry name" value="His_PPase_superfam"/>
</dbReference>
<dbReference type="InterPro" id="IPR013078">
    <property type="entry name" value="His_Pase_superF_clade-1"/>
</dbReference>
<keyword evidence="3" id="KW-1185">Reference proteome</keyword>
<reference evidence="2 3" key="1">
    <citation type="submission" date="2018-12" db="EMBL/GenBank/DDBJ databases">
        <authorList>
            <person name="Toschakov S.V."/>
        </authorList>
    </citation>
    <scope>NUCLEOTIDE SEQUENCE [LARGE SCALE GENOMIC DNA]</scope>
    <source>
        <strain evidence="2 3">GM2012</strain>
    </source>
</reference>
<dbReference type="PANTHER" id="PTHR20935">
    <property type="entry name" value="PHOSPHOGLYCERATE MUTASE-RELATED"/>
    <property type="match status" value="1"/>
</dbReference>
<dbReference type="RefSeq" id="WP_126725717.1">
    <property type="nucleotide sequence ID" value="NZ_RYZH01000022.1"/>
</dbReference>
<dbReference type="InterPro" id="IPR051021">
    <property type="entry name" value="Mito_Ser/Thr_phosphatase"/>
</dbReference>
<dbReference type="GO" id="GO:0005737">
    <property type="term" value="C:cytoplasm"/>
    <property type="evidence" value="ECO:0007669"/>
    <property type="project" value="InterPro"/>
</dbReference>
<dbReference type="InterPro" id="IPR004449">
    <property type="entry name" value="SixA"/>
</dbReference>
<sequence>MRTLYVLRHGIALPSGTPSVEEGERPLTPKGRRRMEQVAQGLKAMRIQPDRIVTSPLPRAEQTAEIVAKALGLADRVERDEALLAHQSAAAIRSWLSGQEGEEVMIVGHNPAFSELVTVLPMGDDAPPICALKKGGLACFAVEGPGVYRLDWLAPPRLLRRIRR</sequence>
<dbReference type="EMBL" id="RYZH01000022">
    <property type="protein sequence ID" value="RUL87353.1"/>
    <property type="molecule type" value="Genomic_DNA"/>
</dbReference>
<evidence type="ECO:0000313" key="3">
    <source>
        <dbReference type="Proteomes" id="UP000280296"/>
    </source>
</evidence>
<evidence type="ECO:0000256" key="1">
    <source>
        <dbReference type="ARBA" id="ARBA00022801"/>
    </source>
</evidence>
<dbReference type="NCBIfam" id="TIGR00249">
    <property type="entry name" value="sixA"/>
    <property type="match status" value="1"/>
</dbReference>
<dbReference type="Proteomes" id="UP000280296">
    <property type="component" value="Unassembled WGS sequence"/>
</dbReference>
<proteinExistence type="predicted"/>
<accession>A0A432MJ16</accession>
<dbReference type="Pfam" id="PF00300">
    <property type="entry name" value="His_Phos_1"/>
    <property type="match status" value="1"/>
</dbReference>
<gene>
    <name evidence="2" type="primary">sixA</name>
    <name evidence="2" type="ORF">TsocGM_12540</name>
</gene>
<reference evidence="2 3" key="2">
    <citation type="submission" date="2019-01" db="EMBL/GenBank/DDBJ databases">
        <title>Tautonia sociabilis, a novel thermotolerant planctomycete of Isosphaeraceae family, isolated from a 4000 m deep subterranean habitat.</title>
        <authorList>
            <person name="Kovaleva O.L."/>
            <person name="Elcheninov A.G."/>
            <person name="Van Heerden E."/>
            <person name="Toshchakov S.V."/>
            <person name="Novikov A."/>
            <person name="Bonch-Osmolovskaya E.A."/>
            <person name="Kublanov I.V."/>
        </authorList>
    </citation>
    <scope>NUCLEOTIDE SEQUENCE [LARGE SCALE GENOMIC DNA]</scope>
    <source>
        <strain evidence="2 3">GM2012</strain>
    </source>
</reference>
<name>A0A432MJ16_9BACT</name>
<dbReference type="Gene3D" id="3.40.50.1240">
    <property type="entry name" value="Phosphoglycerate mutase-like"/>
    <property type="match status" value="1"/>
</dbReference>
<dbReference type="SMART" id="SM00855">
    <property type="entry name" value="PGAM"/>
    <property type="match status" value="1"/>
</dbReference>
<dbReference type="AlphaFoldDB" id="A0A432MJ16"/>